<proteinExistence type="predicted"/>
<dbReference type="AlphaFoldDB" id="A0A5J4QFX9"/>
<evidence type="ECO:0000313" key="2">
    <source>
        <dbReference type="EMBL" id="KAA6319851.1"/>
    </source>
</evidence>
<feature type="compositionally biased region" description="Basic and acidic residues" evidence="1">
    <location>
        <begin position="315"/>
        <end position="328"/>
    </location>
</feature>
<name>A0A5J4QFX9_9ZZZZ</name>
<reference evidence="2" key="1">
    <citation type="submission" date="2019-03" db="EMBL/GenBank/DDBJ databases">
        <title>Single cell metagenomics reveals metabolic interactions within the superorganism composed of flagellate Streblomastix strix and complex community of Bacteroidetes bacteria on its surface.</title>
        <authorList>
            <person name="Treitli S.C."/>
            <person name="Kolisko M."/>
            <person name="Husnik F."/>
            <person name="Keeling P."/>
            <person name="Hampl V."/>
        </authorList>
    </citation>
    <scope>NUCLEOTIDE SEQUENCE</scope>
    <source>
        <strain evidence="2">STM</strain>
    </source>
</reference>
<gene>
    <name evidence="2" type="ORF">EZS27_030303</name>
</gene>
<accession>A0A5J4QFX9</accession>
<evidence type="ECO:0000256" key="1">
    <source>
        <dbReference type="SAM" id="MobiDB-lite"/>
    </source>
</evidence>
<sequence>MEKWTKTDIFIELLNDAIYSVRPICFGEFLHKENIKENVMKNLAKQYYILSYRLFGIPEITLENDNNKEDVKRSLEKGHITTEPYFDVLYDVLNSNYPNYKDLGTELWNLCPNIESLSKYIQVSRGKFKEILENLPDKDYYSIENMFFDDTSNDISIKIKTLGKAGILNKKESDYILFKVCNIVELINTTIDTVAKMYNDLKAMTLENEYTSNAPQPDTKNEHFTYMFDDGVAKRKYDELIKGRYIDKETDFNHFVYWFSGGVLPDNLKPINWIESQGLLARLVDTMFSDLGLKHWEITRRAFLVKGEAPNTNTMKKDTSDIKNEHKLPPKGSDSLDELLLK</sequence>
<protein>
    <submittedName>
        <fullName evidence="2">Uncharacterized protein</fullName>
    </submittedName>
</protein>
<organism evidence="2">
    <name type="scientific">termite gut metagenome</name>
    <dbReference type="NCBI Taxonomy" id="433724"/>
    <lineage>
        <taxon>unclassified sequences</taxon>
        <taxon>metagenomes</taxon>
        <taxon>organismal metagenomes</taxon>
    </lineage>
</organism>
<dbReference type="EMBL" id="SNRY01003756">
    <property type="protein sequence ID" value="KAA6319851.1"/>
    <property type="molecule type" value="Genomic_DNA"/>
</dbReference>
<feature type="region of interest" description="Disordered" evidence="1">
    <location>
        <begin position="314"/>
        <end position="342"/>
    </location>
</feature>
<comment type="caution">
    <text evidence="2">The sequence shown here is derived from an EMBL/GenBank/DDBJ whole genome shotgun (WGS) entry which is preliminary data.</text>
</comment>